<keyword evidence="21" id="KW-1185">Reference proteome</keyword>
<sequence>MKYSAPNKIWLVIVSTPLLSTSIYAATSEEPIQALAQIVVHAEANEDITEHTKKYKKEKSSQATKMNLTLRETPQTVTTVTQQRIQDQGLTTIAEVMQQVAGVSIGYNDSERPNYNVRGFSVDNIQIDGIASSYSGVSGSVIAMPVFDTAVYDHIEVLKGVNGLNTGLGEPSASINMVHKRPEQAFKAKVGASYDTFDGRRFTGDITGGLVADDKLNARLIVATSQGGTGKNNYDKDTKTISGALTSKITEQTQLTVGIDYQDDNPKGLGGGVPIFYSDGSKTDFSSKDNFGSMDWVRWQRKLQNSYVYLDHKFNDDWKARVAFSRQDLDAFAKTSYAYNGNLNQDGTGLSYSHWASEGDLNQNTYDITVNGLFNLFNREHQIVFGFNGWEREANEYGLSYPVYSANNIIQDIEQFYGNASPDFKPQRTGVDKSTDTKMLGSFINARWNITDPFKLFTGIRLSDWETKTKNLNNGKLTSITSKQQQSSIVIPYVAVTYDIFPSSTVYASYTEIFKPQSNLDIDGNFLDPVTGSNTELGLKNSYFNNRLDLNAAIYYAKKDNVAEQIAGTGVNGIEARYRAVKGAETKGFEIEALGQLNDAWTLSFGYAYNNTKDATGNKINTANPQQTAKLNTNYQFTGDLAGLRVGGSLNWYGSSYDFINMGTRTAPHLIKAEQKNYVVTSLYGAYDLNDKASISLNINNLFDEQYYTRIIANYKTGYMGDGRSAVVALNYKF</sequence>
<dbReference type="InterPro" id="IPR010917">
    <property type="entry name" value="TonB_rcpt_CS"/>
</dbReference>
<dbReference type="InterPro" id="IPR012910">
    <property type="entry name" value="Plug_dom"/>
</dbReference>
<dbReference type="Proteomes" id="UP001146019">
    <property type="component" value="Unassembled WGS sequence"/>
</dbReference>
<comment type="caution">
    <text evidence="20">The sequence shown here is derived from an EMBL/GenBank/DDBJ whole genome shotgun (WGS) entry which is preliminary data.</text>
</comment>
<evidence type="ECO:0000256" key="3">
    <source>
        <dbReference type="ARBA" id="ARBA00022448"/>
    </source>
</evidence>
<keyword evidence="7 17" id="KW-0732">Signal</keyword>
<evidence type="ECO:0000256" key="1">
    <source>
        <dbReference type="ARBA" id="ARBA00004571"/>
    </source>
</evidence>
<evidence type="ECO:0000256" key="4">
    <source>
        <dbReference type="ARBA" id="ARBA00022452"/>
    </source>
</evidence>
<dbReference type="SUPFAM" id="SSF56935">
    <property type="entry name" value="Porins"/>
    <property type="match status" value="1"/>
</dbReference>
<keyword evidence="3 14" id="KW-0813">Transport</keyword>
<evidence type="ECO:0000313" key="20">
    <source>
        <dbReference type="EMBL" id="MCX5468001.1"/>
    </source>
</evidence>
<protein>
    <submittedName>
        <fullName evidence="20">TonB-dependent siderophore receptor</fullName>
    </submittedName>
</protein>
<dbReference type="InterPro" id="IPR039426">
    <property type="entry name" value="TonB-dep_rcpt-like"/>
</dbReference>
<evidence type="ECO:0000256" key="2">
    <source>
        <dbReference type="ARBA" id="ARBA00009810"/>
    </source>
</evidence>
<keyword evidence="9" id="KW-0406">Ion transport</keyword>
<dbReference type="GO" id="GO:0038023">
    <property type="term" value="F:signaling receptor activity"/>
    <property type="evidence" value="ECO:0007669"/>
    <property type="project" value="InterPro"/>
</dbReference>
<evidence type="ECO:0000256" key="15">
    <source>
        <dbReference type="PROSITE-ProRule" id="PRU10144"/>
    </source>
</evidence>
<dbReference type="Gene3D" id="2.40.170.20">
    <property type="entry name" value="TonB-dependent receptor, beta-barrel domain"/>
    <property type="match status" value="1"/>
</dbReference>
<evidence type="ECO:0000259" key="19">
    <source>
        <dbReference type="Pfam" id="PF07715"/>
    </source>
</evidence>
<keyword evidence="5" id="KW-0410">Iron transport</keyword>
<evidence type="ECO:0000256" key="13">
    <source>
        <dbReference type="ARBA" id="ARBA00023237"/>
    </source>
</evidence>
<proteinExistence type="inferred from homology"/>
<dbReference type="CDD" id="cd01347">
    <property type="entry name" value="ligand_gated_channel"/>
    <property type="match status" value="1"/>
</dbReference>
<dbReference type="InterPro" id="IPR036942">
    <property type="entry name" value="Beta-barrel_TonB_sf"/>
</dbReference>
<dbReference type="AlphaFoldDB" id="A0A9X3DTV6"/>
<dbReference type="PROSITE" id="PS01156">
    <property type="entry name" value="TONB_DEPENDENT_REC_2"/>
    <property type="match status" value="1"/>
</dbReference>
<keyword evidence="4 14" id="KW-1134">Transmembrane beta strand</keyword>
<evidence type="ECO:0000256" key="14">
    <source>
        <dbReference type="PROSITE-ProRule" id="PRU01360"/>
    </source>
</evidence>
<evidence type="ECO:0000259" key="18">
    <source>
        <dbReference type="Pfam" id="PF00593"/>
    </source>
</evidence>
<dbReference type="GO" id="GO:0015344">
    <property type="term" value="F:siderophore uptake transmembrane transporter activity"/>
    <property type="evidence" value="ECO:0007669"/>
    <property type="project" value="TreeGrafter"/>
</dbReference>
<dbReference type="GO" id="GO:0009279">
    <property type="term" value="C:cell outer membrane"/>
    <property type="evidence" value="ECO:0007669"/>
    <property type="project" value="UniProtKB-SubCell"/>
</dbReference>
<organism evidence="20 21">
    <name type="scientific">Acinetobacter nematophilus</name>
    <dbReference type="NCBI Taxonomy" id="2994642"/>
    <lineage>
        <taxon>Bacteria</taxon>
        <taxon>Pseudomonadati</taxon>
        <taxon>Pseudomonadota</taxon>
        <taxon>Gammaproteobacteria</taxon>
        <taxon>Moraxellales</taxon>
        <taxon>Moraxellaceae</taxon>
        <taxon>Acinetobacter</taxon>
    </lineage>
</organism>
<evidence type="ECO:0000256" key="12">
    <source>
        <dbReference type="ARBA" id="ARBA00023170"/>
    </source>
</evidence>
<evidence type="ECO:0000313" key="21">
    <source>
        <dbReference type="Proteomes" id="UP001146019"/>
    </source>
</evidence>
<keyword evidence="6 14" id="KW-0812">Transmembrane</keyword>
<reference evidence="20" key="1">
    <citation type="submission" date="2022-11" db="EMBL/GenBank/DDBJ databases">
        <title>Biodiversity and phylogenetic relationships of bacteria.</title>
        <authorList>
            <person name="Machado R.A.R."/>
            <person name="Bhat A."/>
            <person name="Loulou A."/>
            <person name="Kallel S."/>
        </authorList>
    </citation>
    <scope>NUCLEOTIDE SEQUENCE</scope>
    <source>
        <strain evidence="20">A-IN1</strain>
    </source>
</reference>
<evidence type="ECO:0000256" key="11">
    <source>
        <dbReference type="ARBA" id="ARBA00023136"/>
    </source>
</evidence>
<feature type="signal peptide" evidence="17">
    <location>
        <begin position="1"/>
        <end position="25"/>
    </location>
</feature>
<keyword evidence="12 20" id="KW-0675">Receptor</keyword>
<accession>A0A9X3DTV6</accession>
<evidence type="ECO:0000256" key="5">
    <source>
        <dbReference type="ARBA" id="ARBA00022496"/>
    </source>
</evidence>
<evidence type="ECO:0000256" key="10">
    <source>
        <dbReference type="ARBA" id="ARBA00023077"/>
    </source>
</evidence>
<evidence type="ECO:0000256" key="16">
    <source>
        <dbReference type="RuleBase" id="RU003357"/>
    </source>
</evidence>
<keyword evidence="11 14" id="KW-0472">Membrane</keyword>
<dbReference type="PANTHER" id="PTHR32552:SF74">
    <property type="entry name" value="HYDROXAMATE SIDEROPHORE RECEPTOR FHUE"/>
    <property type="match status" value="1"/>
</dbReference>
<dbReference type="PANTHER" id="PTHR32552">
    <property type="entry name" value="FERRICHROME IRON RECEPTOR-RELATED"/>
    <property type="match status" value="1"/>
</dbReference>
<name>A0A9X3DTV6_9GAMM</name>
<dbReference type="Pfam" id="PF07715">
    <property type="entry name" value="Plug"/>
    <property type="match status" value="1"/>
</dbReference>
<dbReference type="FunFam" id="2.170.130.10:FF:000010">
    <property type="entry name" value="Ferripyoverdine receptor"/>
    <property type="match status" value="1"/>
</dbReference>
<feature type="domain" description="TonB-dependent receptor-like beta-barrel" evidence="18">
    <location>
        <begin position="248"/>
        <end position="702"/>
    </location>
</feature>
<evidence type="ECO:0000256" key="6">
    <source>
        <dbReference type="ARBA" id="ARBA00022692"/>
    </source>
</evidence>
<evidence type="ECO:0000256" key="8">
    <source>
        <dbReference type="ARBA" id="ARBA00023004"/>
    </source>
</evidence>
<keyword evidence="13 14" id="KW-0998">Cell outer membrane</keyword>
<dbReference type="RefSeq" id="WP_266130235.1">
    <property type="nucleotide sequence ID" value="NZ_JAPKMY010000004.1"/>
</dbReference>
<dbReference type="NCBIfam" id="TIGR01783">
    <property type="entry name" value="TonB-siderophor"/>
    <property type="match status" value="1"/>
</dbReference>
<keyword evidence="8" id="KW-0408">Iron</keyword>
<feature type="chain" id="PRO_5040802118" evidence="17">
    <location>
        <begin position="26"/>
        <end position="734"/>
    </location>
</feature>
<comment type="subcellular location">
    <subcellularLocation>
        <location evidence="1 14">Cell outer membrane</location>
        <topology evidence="1 14">Multi-pass membrane protein</topology>
    </subcellularLocation>
</comment>
<evidence type="ECO:0000256" key="7">
    <source>
        <dbReference type="ARBA" id="ARBA00022729"/>
    </source>
</evidence>
<feature type="short sequence motif" description="TonB C-terminal box" evidence="15">
    <location>
        <begin position="717"/>
        <end position="734"/>
    </location>
</feature>
<keyword evidence="10 16" id="KW-0798">TonB box</keyword>
<dbReference type="EMBL" id="JAPKMY010000004">
    <property type="protein sequence ID" value="MCX5468001.1"/>
    <property type="molecule type" value="Genomic_DNA"/>
</dbReference>
<dbReference type="PROSITE" id="PS52016">
    <property type="entry name" value="TONB_DEPENDENT_REC_3"/>
    <property type="match status" value="1"/>
</dbReference>
<evidence type="ECO:0000256" key="9">
    <source>
        <dbReference type="ARBA" id="ARBA00023065"/>
    </source>
</evidence>
<dbReference type="GO" id="GO:0015891">
    <property type="term" value="P:siderophore transport"/>
    <property type="evidence" value="ECO:0007669"/>
    <property type="project" value="InterPro"/>
</dbReference>
<feature type="domain" description="TonB-dependent receptor plug" evidence="19">
    <location>
        <begin position="70"/>
        <end position="171"/>
    </location>
</feature>
<dbReference type="Gene3D" id="2.170.130.10">
    <property type="entry name" value="TonB-dependent receptor, plug domain"/>
    <property type="match status" value="1"/>
</dbReference>
<dbReference type="InterPro" id="IPR010105">
    <property type="entry name" value="TonB_sidphr_rcpt"/>
</dbReference>
<dbReference type="InterPro" id="IPR037066">
    <property type="entry name" value="Plug_dom_sf"/>
</dbReference>
<dbReference type="InterPro" id="IPR000531">
    <property type="entry name" value="Beta-barrel_TonB"/>
</dbReference>
<evidence type="ECO:0000256" key="17">
    <source>
        <dbReference type="SAM" id="SignalP"/>
    </source>
</evidence>
<dbReference type="Pfam" id="PF00593">
    <property type="entry name" value="TonB_dep_Rec_b-barrel"/>
    <property type="match status" value="1"/>
</dbReference>
<comment type="similarity">
    <text evidence="2 14 16">Belongs to the TonB-dependent receptor family.</text>
</comment>
<gene>
    <name evidence="20" type="ORF">OSH00_09610</name>
</gene>